<reference evidence="12" key="1">
    <citation type="submission" date="2021-11" db="EMBL/GenBank/DDBJ databases">
        <title>Purpureocillium_takamizusanense_genome.</title>
        <authorList>
            <person name="Nguyen N.-H."/>
        </authorList>
    </citation>
    <scope>NUCLEOTIDE SEQUENCE</scope>
    <source>
        <strain evidence="12">PT3</strain>
    </source>
</reference>
<feature type="compositionally biased region" description="Basic and acidic residues" evidence="7">
    <location>
        <begin position="157"/>
        <end position="167"/>
    </location>
</feature>
<dbReference type="InterPro" id="IPR002355">
    <property type="entry name" value="Cu_oxidase_Cu_BS"/>
</dbReference>
<comment type="similarity">
    <text evidence="1">Belongs to the multicopper oxidase family.</text>
</comment>
<keyword evidence="8" id="KW-0472">Membrane</keyword>
<gene>
    <name evidence="12" type="ORF">JDV02_005569</name>
</gene>
<dbReference type="CDD" id="cd04205">
    <property type="entry name" value="CuRO_2_LCC_like"/>
    <property type="match status" value="1"/>
</dbReference>
<dbReference type="GO" id="GO:0016491">
    <property type="term" value="F:oxidoreductase activity"/>
    <property type="evidence" value="ECO:0007669"/>
    <property type="project" value="UniProtKB-KW"/>
</dbReference>
<evidence type="ECO:0000256" key="3">
    <source>
        <dbReference type="ARBA" id="ARBA00022729"/>
    </source>
</evidence>
<dbReference type="InterPro" id="IPR033138">
    <property type="entry name" value="Cu_oxidase_CS"/>
</dbReference>
<dbReference type="Pfam" id="PF00394">
    <property type="entry name" value="Cu-oxidase"/>
    <property type="match status" value="1"/>
</dbReference>
<dbReference type="Pfam" id="PF07732">
    <property type="entry name" value="Cu-oxidase_3"/>
    <property type="match status" value="1"/>
</dbReference>
<evidence type="ECO:0000256" key="4">
    <source>
        <dbReference type="ARBA" id="ARBA00023002"/>
    </source>
</evidence>
<keyword evidence="8" id="KW-1133">Transmembrane helix</keyword>
<dbReference type="CDD" id="cd04206">
    <property type="entry name" value="CuRO_1_LCC_like"/>
    <property type="match status" value="1"/>
</dbReference>
<evidence type="ECO:0000256" key="7">
    <source>
        <dbReference type="SAM" id="MobiDB-lite"/>
    </source>
</evidence>
<keyword evidence="5" id="KW-0186">Copper</keyword>
<feature type="transmembrane region" description="Helical" evidence="8">
    <location>
        <begin position="107"/>
        <end position="128"/>
    </location>
</feature>
<dbReference type="PROSITE" id="PS00080">
    <property type="entry name" value="MULTICOPPER_OXIDASE2"/>
    <property type="match status" value="1"/>
</dbReference>
<dbReference type="Proteomes" id="UP000829364">
    <property type="component" value="Chromosome 4"/>
</dbReference>
<name>A0A9Q8VBZ6_9HYPO</name>
<dbReference type="Gene3D" id="2.60.40.420">
    <property type="entry name" value="Cupredoxins - blue copper proteins"/>
    <property type="match status" value="3"/>
</dbReference>
<dbReference type="KEGG" id="ptkz:JDV02_005569"/>
<dbReference type="EMBL" id="CP086357">
    <property type="protein sequence ID" value="UNI19384.1"/>
    <property type="molecule type" value="Genomic_DNA"/>
</dbReference>
<dbReference type="InterPro" id="IPR011706">
    <property type="entry name" value="Cu-oxidase_C"/>
</dbReference>
<evidence type="ECO:0000256" key="6">
    <source>
        <dbReference type="ARBA" id="ARBA00023180"/>
    </source>
</evidence>
<keyword evidence="6" id="KW-0325">Glycoprotein</keyword>
<dbReference type="AlphaFoldDB" id="A0A9Q8VBZ6"/>
<evidence type="ECO:0000313" key="12">
    <source>
        <dbReference type="EMBL" id="UNI19384.1"/>
    </source>
</evidence>
<evidence type="ECO:0000259" key="11">
    <source>
        <dbReference type="Pfam" id="PF07732"/>
    </source>
</evidence>
<keyword evidence="8" id="KW-0812">Transmembrane</keyword>
<dbReference type="InterPro" id="IPR008972">
    <property type="entry name" value="Cupredoxin"/>
</dbReference>
<evidence type="ECO:0000256" key="1">
    <source>
        <dbReference type="ARBA" id="ARBA00010609"/>
    </source>
</evidence>
<evidence type="ECO:0000259" key="9">
    <source>
        <dbReference type="Pfam" id="PF00394"/>
    </source>
</evidence>
<feature type="domain" description="Plastocyanin-like" evidence="10">
    <location>
        <begin position="587"/>
        <end position="710"/>
    </location>
</feature>
<accession>A0A9Q8VBZ6</accession>
<dbReference type="OrthoDB" id="2121828at2759"/>
<keyword evidence="13" id="KW-1185">Reference proteome</keyword>
<dbReference type="RefSeq" id="XP_047842865.1">
    <property type="nucleotide sequence ID" value="XM_047986881.1"/>
</dbReference>
<dbReference type="SUPFAM" id="SSF49503">
    <property type="entry name" value="Cupredoxins"/>
    <property type="match status" value="3"/>
</dbReference>
<evidence type="ECO:0000256" key="5">
    <source>
        <dbReference type="ARBA" id="ARBA00023008"/>
    </source>
</evidence>
<dbReference type="InterPro" id="IPR001117">
    <property type="entry name" value="Cu-oxidase_2nd"/>
</dbReference>
<dbReference type="PANTHER" id="PTHR11709:SF394">
    <property type="entry name" value="FI03373P-RELATED"/>
    <property type="match status" value="1"/>
</dbReference>
<dbReference type="InterPro" id="IPR045087">
    <property type="entry name" value="Cu-oxidase_fam"/>
</dbReference>
<evidence type="ECO:0000259" key="10">
    <source>
        <dbReference type="Pfam" id="PF07731"/>
    </source>
</evidence>
<sequence>MTLHINVPPDVPNQPALRHFPYTCGPRIYQGQGLRSADVLSYFAPNETLRSCPIASLSRTGARSGLDDLVSSLLLATCGARFALRVKLMESAVDGREKFVRRSRHEWFAWLCLWLTIPIICFGLYTTIVQNKWGVSLPQSSRLPDGGHNSDTALPQSHHEPGGDLHVNDPSVLHPDHHIFRQPRSIRLRWNITKQGRRPDGVLKDVYLINGQFPGPTIEARSGDQIEVTITNNIDTDTGEGLAIHWHGMFMKEANEMDGVVGVTQCSIPPAASFTYTFRVHPDQHGTFWYHAHSAVQRADGLYGGFVVHKPVDQDGQNDPSLYQYDSEKLLLIGDWYHASADAVLAEYKDFRNFAYEPAPDSLLINGHGSYNCSDARPGAPVDCVEVPVPVVRVPGKRATRLRVINTGSSTGYSLQLKKATFQLITVDGGGRVSDETPQTPTIGVVYPGQRADLLLVPDDRSTRDTDATISVILDQELMPLWNPALTSKQSFSLAWSDSLDTTFRRKTNGMRIVNIYDLADIQAPHVPTAYTLRNAPDEIALLYTSLAINSFKDDEPWGELNHTSWVWENPKAKPLLAMNKADWENGTVQANPMRSFHVPWFEADNERWLELIVNNVDDKGHPFHLHGYDFYVVASRQPSARGKTYNPFDEAHQAYKDRNLDTPVKRDTVYIKPQGHVVLRFQLHNAGLWLLHCHVLWHQAVGMGMVIQIGNVTQETAKKAGESCK</sequence>
<feature type="domain" description="Plastocyanin-like" evidence="9">
    <location>
        <begin position="330"/>
        <end position="460"/>
    </location>
</feature>
<dbReference type="Pfam" id="PF07731">
    <property type="entry name" value="Cu-oxidase_2"/>
    <property type="match status" value="1"/>
</dbReference>
<evidence type="ECO:0008006" key="14">
    <source>
        <dbReference type="Google" id="ProtNLM"/>
    </source>
</evidence>
<evidence type="ECO:0000313" key="13">
    <source>
        <dbReference type="Proteomes" id="UP000829364"/>
    </source>
</evidence>
<keyword evidence="4" id="KW-0560">Oxidoreductase</keyword>
<organism evidence="12 13">
    <name type="scientific">Purpureocillium takamizusanense</name>
    <dbReference type="NCBI Taxonomy" id="2060973"/>
    <lineage>
        <taxon>Eukaryota</taxon>
        <taxon>Fungi</taxon>
        <taxon>Dikarya</taxon>
        <taxon>Ascomycota</taxon>
        <taxon>Pezizomycotina</taxon>
        <taxon>Sordariomycetes</taxon>
        <taxon>Hypocreomycetidae</taxon>
        <taxon>Hypocreales</taxon>
        <taxon>Ophiocordycipitaceae</taxon>
        <taxon>Purpureocillium</taxon>
    </lineage>
</organism>
<proteinExistence type="inferred from homology"/>
<dbReference type="InterPro" id="IPR011707">
    <property type="entry name" value="Cu-oxidase-like_N"/>
</dbReference>
<dbReference type="GO" id="GO:0005507">
    <property type="term" value="F:copper ion binding"/>
    <property type="evidence" value="ECO:0007669"/>
    <property type="project" value="InterPro"/>
</dbReference>
<keyword evidence="3" id="KW-0732">Signal</keyword>
<feature type="region of interest" description="Disordered" evidence="7">
    <location>
        <begin position="142"/>
        <end position="168"/>
    </location>
</feature>
<dbReference type="GeneID" id="72067518"/>
<protein>
    <recommendedName>
        <fullName evidence="14">Multicopper oxidase</fullName>
    </recommendedName>
</protein>
<feature type="domain" description="Plastocyanin-like" evidence="11">
    <location>
        <begin position="193"/>
        <end position="311"/>
    </location>
</feature>
<keyword evidence="2" id="KW-0479">Metal-binding</keyword>
<evidence type="ECO:0000256" key="8">
    <source>
        <dbReference type="SAM" id="Phobius"/>
    </source>
</evidence>
<dbReference type="PROSITE" id="PS00079">
    <property type="entry name" value="MULTICOPPER_OXIDASE1"/>
    <property type="match status" value="1"/>
</dbReference>
<dbReference type="PANTHER" id="PTHR11709">
    <property type="entry name" value="MULTI-COPPER OXIDASE"/>
    <property type="match status" value="1"/>
</dbReference>
<evidence type="ECO:0000256" key="2">
    <source>
        <dbReference type="ARBA" id="ARBA00022723"/>
    </source>
</evidence>